<dbReference type="InterPro" id="IPR001478">
    <property type="entry name" value="PDZ"/>
</dbReference>
<dbReference type="InterPro" id="IPR001202">
    <property type="entry name" value="WW_dom"/>
</dbReference>
<feature type="compositionally biased region" description="Polar residues" evidence="11">
    <location>
        <begin position="177"/>
        <end position="190"/>
    </location>
</feature>
<sequence>MNKNTSAVVSSGLLEKDPAFQMITVTKETGLGLKILGGINRNEGPLVYIQEIIPGGDCYKDGRLKPGDQLVSINKESMIGVSFEEAKSIITRAKLRSESAWEIAFIRQKSHSSHLENPSCSSLLQATGEYGPQASKFSLLSSPSEILIPKTSSTPKSTDAILPSITIKTGYKKTEQIPITSSDNSPTDMPNTDIAPALTDNYGPQGKKISLNPSVRLKVEKLEMALNYLGIQPTKEQHQALRQQVQVDPKGTVSFGDFVQVARNLFCLHLGEANVGAHEISNILDSQLLPCDSLEADEMERLKHERNDALEEVNTLKEKLFESERQRKQLTEELQNVKQEAKAVVEETRALRSRLHLAEAAQRQAHGMEMDYEEVIRLLEAEITELKAQLADYSDQNKESVQELRKRITVLDCQLRKSEMARKTFEASTEKLLHFVEAIQEVFCDNSLPLSNLSERRAMLASQTSLTPLGRSGRNIPATLALESKELVKSVRAILDMDCLPYGWEEAYTADGIKYFINHVTQTTSWMHPVMSALTLSCSEENEEDCSRELPDQKN</sequence>
<dbReference type="GO" id="GO:0010838">
    <property type="term" value="P:positive regulation of keratinocyte proliferation"/>
    <property type="evidence" value="ECO:0007669"/>
    <property type="project" value="Ensembl"/>
</dbReference>
<evidence type="ECO:0000256" key="2">
    <source>
        <dbReference type="ARBA" id="ARBA00022490"/>
    </source>
</evidence>
<dbReference type="InterPro" id="IPR011992">
    <property type="entry name" value="EF-hand-dom_pair"/>
</dbReference>
<dbReference type="OMA" id="KXEAKAV"/>
<dbReference type="CDD" id="cd00201">
    <property type="entry name" value="WW"/>
    <property type="match status" value="1"/>
</dbReference>
<keyword evidence="3" id="KW-0597">Phosphoprotein</keyword>
<evidence type="ECO:0000256" key="10">
    <source>
        <dbReference type="SAM" id="Coils"/>
    </source>
</evidence>
<dbReference type="SUPFAM" id="SSF51045">
    <property type="entry name" value="WW domain"/>
    <property type="match status" value="1"/>
</dbReference>
<evidence type="ECO:0000259" key="12">
    <source>
        <dbReference type="PROSITE" id="PS01159"/>
    </source>
</evidence>
<dbReference type="FunFam" id="2.20.70.10:FF:000034">
    <property type="entry name" value="syntaxin-binding protein 4 isoform X1"/>
    <property type="match status" value="1"/>
</dbReference>
<dbReference type="GO" id="GO:0071346">
    <property type="term" value="P:cellular response to type II interferon"/>
    <property type="evidence" value="ECO:0007669"/>
    <property type="project" value="Ensembl"/>
</dbReference>
<dbReference type="GO" id="GO:0006974">
    <property type="term" value="P:DNA damage response"/>
    <property type="evidence" value="ECO:0007669"/>
    <property type="project" value="Ensembl"/>
</dbReference>
<keyword evidence="5 10" id="KW-0175">Coiled coil</keyword>
<keyword evidence="2" id="KW-0963">Cytoplasm</keyword>
<dbReference type="Gene3D" id="2.30.42.10">
    <property type="match status" value="1"/>
</dbReference>
<dbReference type="GO" id="GO:0061178">
    <property type="term" value="P:regulation of insulin secretion involved in cellular response to glucose stimulus"/>
    <property type="evidence" value="ECO:0007669"/>
    <property type="project" value="Ensembl"/>
</dbReference>
<comment type="function">
    <text evidence="6">Plays a role in the translocation of transport vesicles from the cytoplasm to the plasma membrane. Inhibits the translocation of SLC2A4 from intracellular vesicles to the plasma membrane by STX4A binding and preventing the interaction between STX4A and VAMP2. Stimulation with insulin disrupts the interaction with STX4A, leading to increased levels of SLC2A4 at the plasma membrane. May also play a role in the regulation of insulin release by pancreatic beta cells after stimulation by glucose.</text>
</comment>
<dbReference type="AlphaFoldDB" id="A0A8C0DVB3"/>
<dbReference type="Gene3D" id="2.20.70.10">
    <property type="match status" value="1"/>
</dbReference>
<evidence type="ECO:0000256" key="1">
    <source>
        <dbReference type="ARBA" id="ARBA00004496"/>
    </source>
</evidence>
<dbReference type="PROSITE" id="PS01159">
    <property type="entry name" value="WW_DOMAIN_1"/>
    <property type="match status" value="1"/>
</dbReference>
<proteinExistence type="predicted"/>
<dbReference type="Ensembl" id="ENSBMST00010029399.1">
    <property type="protein sequence ID" value="ENSBMSP00010026701.1"/>
    <property type="gene ID" value="ENSBMSG00010019312.1"/>
</dbReference>
<dbReference type="GO" id="GO:0050821">
    <property type="term" value="P:protein stabilization"/>
    <property type="evidence" value="ECO:0007669"/>
    <property type="project" value="Ensembl"/>
</dbReference>
<keyword evidence="4" id="KW-0677">Repeat</keyword>
<evidence type="ECO:0000313" key="13">
    <source>
        <dbReference type="Ensembl" id="ENSBMSP00010026701.1"/>
    </source>
</evidence>
<feature type="domain" description="WW" evidence="12">
    <location>
        <begin position="504"/>
        <end position="529"/>
    </location>
</feature>
<dbReference type="SUPFAM" id="SSF50156">
    <property type="entry name" value="PDZ domain-like"/>
    <property type="match status" value="1"/>
</dbReference>
<gene>
    <name evidence="13" type="primary">STXBP4</name>
</gene>
<feature type="region of interest" description="Disordered" evidence="11">
    <location>
        <begin position="177"/>
        <end position="201"/>
    </location>
</feature>
<evidence type="ECO:0000256" key="7">
    <source>
        <dbReference type="ARBA" id="ARBA00064844"/>
    </source>
</evidence>
<dbReference type="Pfam" id="PF00397">
    <property type="entry name" value="WW"/>
    <property type="match status" value="1"/>
</dbReference>
<dbReference type="InterPro" id="IPR051342">
    <property type="entry name" value="PDZ_scaffold"/>
</dbReference>
<reference evidence="13" key="1">
    <citation type="submission" date="2023-09" db="UniProtKB">
        <authorList>
            <consortium name="Ensembl"/>
        </authorList>
    </citation>
    <scope>IDENTIFICATION</scope>
</reference>
<name>A0A8C0DVB3_BALMU</name>
<dbReference type="SMART" id="SM00228">
    <property type="entry name" value="PDZ"/>
    <property type="match status" value="1"/>
</dbReference>
<dbReference type="SMART" id="SM00456">
    <property type="entry name" value="WW"/>
    <property type="match status" value="1"/>
</dbReference>
<dbReference type="CDD" id="cd06698">
    <property type="entry name" value="PDZ1_hSTXBP4-PDZ2_GgSTXBP4-like"/>
    <property type="match status" value="1"/>
</dbReference>
<evidence type="ECO:0000256" key="5">
    <source>
        <dbReference type="ARBA" id="ARBA00023054"/>
    </source>
</evidence>
<dbReference type="PANTHER" id="PTHR19964:SF16">
    <property type="entry name" value="SYNTAXIN-BINDING PROTEIN 4"/>
    <property type="match status" value="1"/>
</dbReference>
<accession>A0A8C0DVB3</accession>
<dbReference type="PANTHER" id="PTHR19964">
    <property type="entry name" value="MULTIPLE PDZ DOMAIN PROTEIN"/>
    <property type="match status" value="1"/>
</dbReference>
<evidence type="ECO:0000256" key="9">
    <source>
        <dbReference type="ARBA" id="ARBA00080341"/>
    </source>
</evidence>
<dbReference type="GO" id="GO:0008286">
    <property type="term" value="P:insulin receptor signaling pathway"/>
    <property type="evidence" value="ECO:0007669"/>
    <property type="project" value="Ensembl"/>
</dbReference>
<dbReference type="SUPFAM" id="SSF47473">
    <property type="entry name" value="EF-hand"/>
    <property type="match status" value="1"/>
</dbReference>
<dbReference type="InterPro" id="IPR036020">
    <property type="entry name" value="WW_dom_sf"/>
</dbReference>
<dbReference type="GO" id="GO:1902808">
    <property type="term" value="P:positive regulation of cell cycle G1/S phase transition"/>
    <property type="evidence" value="ECO:0007669"/>
    <property type="project" value="Ensembl"/>
</dbReference>
<dbReference type="GO" id="GO:0010827">
    <property type="term" value="P:regulation of D-glucose transmembrane transport"/>
    <property type="evidence" value="ECO:0007669"/>
    <property type="project" value="Ensembl"/>
</dbReference>
<protein>
    <recommendedName>
        <fullName evidence="8">Syntaxin-binding protein 4</fullName>
    </recommendedName>
    <alternativeName>
        <fullName evidence="9">Syntaxin 4-interacting protein</fullName>
    </alternativeName>
</protein>
<dbReference type="GO" id="GO:0019905">
    <property type="term" value="F:syntaxin binding"/>
    <property type="evidence" value="ECO:0007669"/>
    <property type="project" value="Ensembl"/>
</dbReference>
<dbReference type="GO" id="GO:0006605">
    <property type="term" value="P:protein targeting"/>
    <property type="evidence" value="ECO:0007669"/>
    <property type="project" value="Ensembl"/>
</dbReference>
<organism evidence="13">
    <name type="scientific">Balaenoptera musculus</name>
    <name type="common">Blue whale</name>
    <dbReference type="NCBI Taxonomy" id="9771"/>
    <lineage>
        <taxon>Eukaryota</taxon>
        <taxon>Metazoa</taxon>
        <taxon>Chordata</taxon>
        <taxon>Craniata</taxon>
        <taxon>Vertebrata</taxon>
        <taxon>Euteleostomi</taxon>
        <taxon>Mammalia</taxon>
        <taxon>Eutheria</taxon>
        <taxon>Laurasiatheria</taxon>
        <taxon>Artiodactyla</taxon>
        <taxon>Whippomorpha</taxon>
        <taxon>Cetacea</taxon>
        <taxon>Mysticeti</taxon>
        <taxon>Balaenopteridae</taxon>
        <taxon>Balaenoptera</taxon>
    </lineage>
</organism>
<evidence type="ECO:0000256" key="6">
    <source>
        <dbReference type="ARBA" id="ARBA00053815"/>
    </source>
</evidence>
<comment type="subunit">
    <text evidence="7">Interacts with STX4A.</text>
</comment>
<dbReference type="FunFam" id="2.30.42.10:FF:000134">
    <property type="entry name" value="syntaxin-binding protein 4 isoform X1"/>
    <property type="match status" value="1"/>
</dbReference>
<dbReference type="InterPro" id="IPR036034">
    <property type="entry name" value="PDZ_sf"/>
</dbReference>
<dbReference type="Pfam" id="PF00595">
    <property type="entry name" value="PDZ"/>
    <property type="match status" value="1"/>
</dbReference>
<evidence type="ECO:0000256" key="8">
    <source>
        <dbReference type="ARBA" id="ARBA00069756"/>
    </source>
</evidence>
<comment type="subcellular location">
    <subcellularLocation>
        <location evidence="1">Cytoplasm</location>
    </subcellularLocation>
</comment>
<evidence type="ECO:0000256" key="4">
    <source>
        <dbReference type="ARBA" id="ARBA00022737"/>
    </source>
</evidence>
<dbReference type="GeneTree" id="ENSGT00390000002226"/>
<feature type="coiled-coil region" evidence="10">
    <location>
        <begin position="299"/>
        <end position="403"/>
    </location>
</feature>
<evidence type="ECO:0000256" key="3">
    <source>
        <dbReference type="ARBA" id="ARBA00022553"/>
    </source>
</evidence>
<dbReference type="GO" id="GO:0045335">
    <property type="term" value="C:phagocytic vesicle"/>
    <property type="evidence" value="ECO:0007669"/>
    <property type="project" value="Ensembl"/>
</dbReference>
<evidence type="ECO:0000256" key="11">
    <source>
        <dbReference type="SAM" id="MobiDB-lite"/>
    </source>
</evidence>